<feature type="region of interest" description="Disordered" evidence="1">
    <location>
        <begin position="85"/>
        <end position="128"/>
    </location>
</feature>
<dbReference type="EMBL" id="JBAWTH010000038">
    <property type="protein sequence ID" value="KAL2284218.1"/>
    <property type="molecule type" value="Genomic_DNA"/>
</dbReference>
<gene>
    <name evidence="2" type="ORF">FJTKL_09185</name>
</gene>
<evidence type="ECO:0000313" key="2">
    <source>
        <dbReference type="EMBL" id="KAL2284218.1"/>
    </source>
</evidence>
<proteinExistence type="predicted"/>
<protein>
    <submittedName>
        <fullName evidence="2">Uncharacterized protein</fullName>
    </submittedName>
</protein>
<evidence type="ECO:0000313" key="3">
    <source>
        <dbReference type="Proteomes" id="UP001600888"/>
    </source>
</evidence>
<accession>A0ABR4EP54</accession>
<name>A0ABR4EP54_9PEZI</name>
<evidence type="ECO:0000256" key="1">
    <source>
        <dbReference type="SAM" id="MobiDB-lite"/>
    </source>
</evidence>
<comment type="caution">
    <text evidence="2">The sequence shown here is derived from an EMBL/GenBank/DDBJ whole genome shotgun (WGS) entry which is preliminary data.</text>
</comment>
<organism evidence="2 3">
    <name type="scientific">Diaporthe vaccinii</name>
    <dbReference type="NCBI Taxonomy" id="105482"/>
    <lineage>
        <taxon>Eukaryota</taxon>
        <taxon>Fungi</taxon>
        <taxon>Dikarya</taxon>
        <taxon>Ascomycota</taxon>
        <taxon>Pezizomycotina</taxon>
        <taxon>Sordariomycetes</taxon>
        <taxon>Sordariomycetidae</taxon>
        <taxon>Diaporthales</taxon>
        <taxon>Diaporthaceae</taxon>
        <taxon>Diaporthe</taxon>
        <taxon>Diaporthe eres species complex</taxon>
    </lineage>
</organism>
<sequence length="128" mass="14848">MFQADRRQLLDDERYHVMPGPEFEMRGDYSNSLPMVHVLSRENRRKESSYTVYRSSNSHQHFPEHRYSLSLHTRIAMLFTPGPHLAVHVPPSINHDEHPKTAQKPFSKSPEEPAPPAGPHHGRQHDAR</sequence>
<reference evidence="2 3" key="1">
    <citation type="submission" date="2024-03" db="EMBL/GenBank/DDBJ databases">
        <title>A high-quality draft genome sequence of Diaporthe vaccinii, a causative agent of upright dieback and viscid rot disease in cranberry plants.</title>
        <authorList>
            <person name="Sarrasin M."/>
            <person name="Lang B.F."/>
            <person name="Burger G."/>
        </authorList>
    </citation>
    <scope>NUCLEOTIDE SEQUENCE [LARGE SCALE GENOMIC DNA]</scope>
    <source>
        <strain evidence="2 3">IS7</strain>
    </source>
</reference>
<dbReference type="Proteomes" id="UP001600888">
    <property type="component" value="Unassembled WGS sequence"/>
</dbReference>
<keyword evidence="3" id="KW-1185">Reference proteome</keyword>